<evidence type="ECO:0000256" key="2">
    <source>
        <dbReference type="ARBA" id="ARBA00022946"/>
    </source>
</evidence>
<dbReference type="InterPro" id="IPR046848">
    <property type="entry name" value="E_motif"/>
</dbReference>
<feature type="region of interest" description="Disordered" evidence="4">
    <location>
        <begin position="51"/>
        <end position="73"/>
    </location>
</feature>
<dbReference type="GO" id="GO:0009451">
    <property type="term" value="P:RNA modification"/>
    <property type="evidence" value="ECO:0007669"/>
    <property type="project" value="InterPro"/>
</dbReference>
<protein>
    <recommendedName>
        <fullName evidence="7">Pentacotripeptide-repeat region of PRORP domain-containing protein</fullName>
    </recommendedName>
</protein>
<name>A0A4V6DC37_SETVI</name>
<evidence type="ECO:0000313" key="5">
    <source>
        <dbReference type="EMBL" id="TKW36076.1"/>
    </source>
</evidence>
<keyword evidence="6" id="KW-1185">Reference proteome</keyword>
<feature type="repeat" description="PPR" evidence="3">
    <location>
        <begin position="452"/>
        <end position="486"/>
    </location>
</feature>
<dbReference type="FunFam" id="1.25.40.10:FF:001785">
    <property type="entry name" value="Putative pentatricopeptide repeat-containing protein At3g01580"/>
    <property type="match status" value="1"/>
</dbReference>
<organism evidence="5 6">
    <name type="scientific">Setaria viridis</name>
    <name type="common">Green bristlegrass</name>
    <name type="synonym">Setaria italica subsp. viridis</name>
    <dbReference type="NCBI Taxonomy" id="4556"/>
    <lineage>
        <taxon>Eukaryota</taxon>
        <taxon>Viridiplantae</taxon>
        <taxon>Streptophyta</taxon>
        <taxon>Embryophyta</taxon>
        <taxon>Tracheophyta</taxon>
        <taxon>Spermatophyta</taxon>
        <taxon>Magnoliopsida</taxon>
        <taxon>Liliopsida</taxon>
        <taxon>Poales</taxon>
        <taxon>Poaceae</taxon>
        <taxon>PACMAD clade</taxon>
        <taxon>Panicoideae</taxon>
        <taxon>Panicodae</taxon>
        <taxon>Paniceae</taxon>
        <taxon>Cenchrinae</taxon>
        <taxon>Setaria</taxon>
    </lineage>
</organism>
<evidence type="ECO:0000256" key="4">
    <source>
        <dbReference type="SAM" id="MobiDB-lite"/>
    </source>
</evidence>
<feature type="repeat" description="PPR" evidence="3">
    <location>
        <begin position="588"/>
        <end position="623"/>
    </location>
</feature>
<proteinExistence type="predicted"/>
<dbReference type="Pfam" id="PF13041">
    <property type="entry name" value="PPR_2"/>
    <property type="match status" value="2"/>
</dbReference>
<dbReference type="OMA" id="ILPDMEH"/>
<dbReference type="EMBL" id="CM016553">
    <property type="protein sequence ID" value="TKW36076.1"/>
    <property type="molecule type" value="Genomic_DNA"/>
</dbReference>
<gene>
    <name evidence="5" type="ORF">SEVIR_2G416600v2</name>
</gene>
<evidence type="ECO:0000256" key="3">
    <source>
        <dbReference type="PROSITE-ProRule" id="PRU00708"/>
    </source>
</evidence>
<accession>A0A4V6DC37</accession>
<dbReference type="Pfam" id="PF20431">
    <property type="entry name" value="E_motif"/>
    <property type="match status" value="1"/>
</dbReference>
<dbReference type="FunFam" id="1.25.40.10:FF:000351">
    <property type="entry name" value="Pentatricopeptide repeat-containing protein"/>
    <property type="match status" value="1"/>
</dbReference>
<dbReference type="PANTHER" id="PTHR24015">
    <property type="entry name" value="OS07G0578800 PROTEIN-RELATED"/>
    <property type="match status" value="1"/>
</dbReference>
<evidence type="ECO:0000313" key="6">
    <source>
        <dbReference type="Proteomes" id="UP000298652"/>
    </source>
</evidence>
<evidence type="ECO:0008006" key="7">
    <source>
        <dbReference type="Google" id="ProtNLM"/>
    </source>
</evidence>
<dbReference type="FunFam" id="1.25.40.10:FF:000452">
    <property type="entry name" value="pentatricopeptide repeat-containing protein At2g03880, mitochondrial"/>
    <property type="match status" value="1"/>
</dbReference>
<feature type="repeat" description="PPR" evidence="3">
    <location>
        <begin position="144"/>
        <end position="178"/>
    </location>
</feature>
<feature type="repeat" description="PPR" evidence="3">
    <location>
        <begin position="553"/>
        <end position="587"/>
    </location>
</feature>
<dbReference type="NCBIfam" id="TIGR00756">
    <property type="entry name" value="PPR"/>
    <property type="match status" value="5"/>
</dbReference>
<dbReference type="Pfam" id="PF01535">
    <property type="entry name" value="PPR"/>
    <property type="match status" value="5"/>
</dbReference>
<dbReference type="PANTHER" id="PTHR24015:SF2035">
    <property type="entry name" value="PENTATRICOPEPTIDE REPEAT-CONTAINING PROTEIN"/>
    <property type="match status" value="1"/>
</dbReference>
<dbReference type="GO" id="GO:0003723">
    <property type="term" value="F:RNA binding"/>
    <property type="evidence" value="ECO:0007669"/>
    <property type="project" value="InterPro"/>
</dbReference>
<dbReference type="PROSITE" id="PS51375">
    <property type="entry name" value="PPR"/>
    <property type="match status" value="6"/>
</dbReference>
<evidence type="ECO:0000256" key="1">
    <source>
        <dbReference type="ARBA" id="ARBA00022737"/>
    </source>
</evidence>
<dbReference type="InterPro" id="IPR002885">
    <property type="entry name" value="PPR_rpt"/>
</dbReference>
<feature type="repeat" description="PPR" evidence="3">
    <location>
        <begin position="250"/>
        <end position="284"/>
    </location>
</feature>
<keyword evidence="2" id="KW-0809">Transit peptide</keyword>
<dbReference type="Gene3D" id="1.25.40.10">
    <property type="entry name" value="Tetratricopeptide repeat domain"/>
    <property type="match status" value="5"/>
</dbReference>
<dbReference type="InterPro" id="IPR046960">
    <property type="entry name" value="PPR_At4g14850-like_plant"/>
</dbReference>
<dbReference type="InterPro" id="IPR011990">
    <property type="entry name" value="TPR-like_helical_dom_sf"/>
</dbReference>
<reference evidence="5" key="1">
    <citation type="submission" date="2019-03" db="EMBL/GenBank/DDBJ databases">
        <title>WGS assembly of Setaria viridis.</title>
        <authorList>
            <person name="Huang P."/>
            <person name="Jenkins J."/>
            <person name="Grimwood J."/>
            <person name="Barry K."/>
            <person name="Healey A."/>
            <person name="Mamidi S."/>
            <person name="Sreedasyam A."/>
            <person name="Shu S."/>
            <person name="Feldman M."/>
            <person name="Wu J."/>
            <person name="Yu Y."/>
            <person name="Chen C."/>
            <person name="Johnson J."/>
            <person name="Rokhsar D."/>
            <person name="Baxter I."/>
            <person name="Schmutz J."/>
            <person name="Brutnell T."/>
            <person name="Kellogg E."/>
        </authorList>
    </citation>
    <scope>NUCLEOTIDE SEQUENCE [LARGE SCALE GENOMIC DNA]</scope>
</reference>
<dbReference type="Gramene" id="TKW36076">
    <property type="protein sequence ID" value="TKW36076"/>
    <property type="gene ID" value="SEVIR_2G416600v2"/>
</dbReference>
<dbReference type="Proteomes" id="UP000298652">
    <property type="component" value="Chromosome 2"/>
</dbReference>
<dbReference type="FunFam" id="1.25.40.10:FF:001677">
    <property type="entry name" value="Putative pentatricopeptide repeat-containing protein At3g49142"/>
    <property type="match status" value="1"/>
</dbReference>
<dbReference type="AlphaFoldDB" id="A0A4V6DC37"/>
<keyword evidence="1" id="KW-0677">Repeat</keyword>
<feature type="repeat" description="PPR" evidence="3">
    <location>
        <begin position="351"/>
        <end position="385"/>
    </location>
</feature>
<sequence length="731" mass="81081">MGHGRSFRFPRSKQLTALHRSPAPALAPAARPHGMRTLYSAVKRRINLRLRRPPLASPATPRHGCHSHSSCGPREAAVSHDSLLLRLQSGPVLAEVRRLHAALLVRGYRRSTVLAAQLVRAYARLGDAGLGHALRVFDGMPRRNSFAWNAVIKALVDAGRFSEALERYWDMVSDGLVAADRFTYPPVLKACAVLGAVEQGRRVRENIEIEIAGGSVVPNMFVQCALVDMFAKCGCLGEARSVFESMGVRDLAAWTAIIGGAVHEGDWFEVMNLFNRMRSEGFLPDSVIFATVIPACGRVKELRTGMALQGCAVRCGVGDDTRVSNALVDMYCKCAYLDMAASLFWSIDCKDVVSWSTIIAGHSQNGMYCSSVKLFTEMVSSGVKPNSTTLATILPSLSELKLSRYGKAIHCFSVRNGLDRSEFLVSAFIDFYSKQGLIGEAETVFEFTPKKDLVIWNSMVGGYAVNVDYESALHALRELQKVGLRPDHVTVVSVLPLCNRHSWLIQGKELHAYAIRHNISSVCSVSNALIDMYCKCGCLEIASRIFLIMTERNTVTYNTLMSSLGKHGHDDQAFILFDLMKRDRIFPDKVTFVALLSCCSHAGLIDKGLRFYDSMLQDYNISPDKEHYSCIVDLYSRSGKLDDAWSFITNLQEVPEIDVLGCLLSACREHNRMDVAELVAERIFEQNPSDPGYHILLSNIYANAGMWSDVTRIRTMIGERNLKKRTGNSLI</sequence>